<dbReference type="AlphaFoldDB" id="A0A2P8C769"/>
<comment type="caution">
    <text evidence="3">The sequence shown here is derived from an EMBL/GenBank/DDBJ whole genome shotgun (WGS) entry which is preliminary data.</text>
</comment>
<dbReference type="Proteomes" id="UP000240621">
    <property type="component" value="Unassembled WGS sequence"/>
</dbReference>
<organism evidence="3 4">
    <name type="scientific">Prolixibacter denitrificans</name>
    <dbReference type="NCBI Taxonomy" id="1541063"/>
    <lineage>
        <taxon>Bacteria</taxon>
        <taxon>Pseudomonadati</taxon>
        <taxon>Bacteroidota</taxon>
        <taxon>Bacteroidia</taxon>
        <taxon>Marinilabiliales</taxon>
        <taxon>Prolixibacteraceae</taxon>
        <taxon>Prolixibacter</taxon>
    </lineage>
</organism>
<protein>
    <recommendedName>
        <fullName evidence="6">Prolyl oligopeptidase family protein</fullName>
    </recommendedName>
</protein>
<gene>
    <name evidence="3" type="ORF">CLV93_11395</name>
    <name evidence="2" type="ORF">JCM18694_26450</name>
</gene>
<dbReference type="SUPFAM" id="SSF53474">
    <property type="entry name" value="alpha/beta-Hydrolases"/>
    <property type="match status" value="1"/>
</dbReference>
<dbReference type="EMBL" id="PYGC01000013">
    <property type="protein sequence ID" value="PSK80801.1"/>
    <property type="molecule type" value="Genomic_DNA"/>
</dbReference>
<dbReference type="Proteomes" id="UP000396862">
    <property type="component" value="Unassembled WGS sequence"/>
</dbReference>
<feature type="transmembrane region" description="Helical" evidence="1">
    <location>
        <begin position="62"/>
        <end position="81"/>
    </location>
</feature>
<name>A0A2P8C769_9BACT</name>
<keyword evidence="1" id="KW-0812">Transmembrane</keyword>
<reference evidence="3 4" key="1">
    <citation type="submission" date="2018-03" db="EMBL/GenBank/DDBJ databases">
        <title>Genomic Encyclopedia of Archaeal and Bacterial Type Strains, Phase II (KMG-II): from individual species to whole genera.</title>
        <authorList>
            <person name="Goeker M."/>
        </authorList>
    </citation>
    <scope>NUCLEOTIDE SEQUENCE [LARGE SCALE GENOMIC DNA]</scope>
    <source>
        <strain evidence="3 4">DSM 27267</strain>
    </source>
</reference>
<keyword evidence="5" id="KW-1185">Reference proteome</keyword>
<evidence type="ECO:0000256" key="1">
    <source>
        <dbReference type="SAM" id="Phobius"/>
    </source>
</evidence>
<evidence type="ECO:0000313" key="5">
    <source>
        <dbReference type="Proteomes" id="UP000396862"/>
    </source>
</evidence>
<evidence type="ECO:0000313" key="2">
    <source>
        <dbReference type="EMBL" id="GET22399.1"/>
    </source>
</evidence>
<accession>A0A2P8C769</accession>
<evidence type="ECO:0000313" key="4">
    <source>
        <dbReference type="Proteomes" id="UP000240621"/>
    </source>
</evidence>
<dbReference type="InterPro" id="IPR029058">
    <property type="entry name" value="AB_hydrolase_fold"/>
</dbReference>
<reference evidence="2 5" key="2">
    <citation type="submission" date="2019-10" db="EMBL/GenBank/DDBJ databases">
        <title>Prolixibacter strains distinguished by the presence of nitrate reductase genes were adept at nitrate-dependent anaerobic corrosion of metallic iron and carbon steel.</title>
        <authorList>
            <person name="Iino T."/>
            <person name="Shono N."/>
            <person name="Ito K."/>
            <person name="Nakamura R."/>
            <person name="Sueoka K."/>
            <person name="Harayama S."/>
            <person name="Ohkuma M."/>
        </authorList>
    </citation>
    <scope>NUCLEOTIDE SEQUENCE [LARGE SCALE GENOMIC DNA]</scope>
    <source>
        <strain evidence="2 5">MIC1-1</strain>
    </source>
</reference>
<keyword evidence="1" id="KW-0472">Membrane</keyword>
<proteinExistence type="predicted"/>
<evidence type="ECO:0008006" key="6">
    <source>
        <dbReference type="Google" id="ProtNLM"/>
    </source>
</evidence>
<evidence type="ECO:0000313" key="3">
    <source>
        <dbReference type="EMBL" id="PSK80801.1"/>
    </source>
</evidence>
<dbReference type="EMBL" id="BLAU01000001">
    <property type="protein sequence ID" value="GET22399.1"/>
    <property type="molecule type" value="Genomic_DNA"/>
</dbReference>
<dbReference type="Gene3D" id="3.40.50.1820">
    <property type="entry name" value="alpha/beta hydrolase"/>
    <property type="match status" value="1"/>
</dbReference>
<keyword evidence="1" id="KW-1133">Transmembrane helix</keyword>
<sequence>MCWAAFFFANQEFFSIYFQANVTWQLLNKDNRYDNINILKFSNINRNLNGEPKNQVTMKKALYFRQKFILIFLGMMALFFIPGCQDEIFEPENVETSTLKNGVGVTPANGTLSSGALYDIQLPASWNNSTNPKILLVYAHGYVDFDKPVALPDDSIPNGAGGYIPISYFVTNALEMGYATTSYRDNGLIVPEAKQDILLLRTTIAEFFITNATTYDPPNGIVLVGPSEGGLITVLTVEDYPELFSAAVATCCPIGNFYDQLQYYGDAHVLFKYFFGPSIKGIYLGSPRFVPKRTIQEWNNGTLPAAIIEVLSDDYLNNNGNKINQFLDCSGIPADRTNPQMVIRNILDVMRFAIKATNDAVDRLHGNPFNNKFPRRIYEGSDNDRKLNLTVERIKTPDWGKAVQTLNNHFETSGILDLPLITIHGQYDHIALVQQEVDYYEKAYFNPPSSNYLTPVVIPDRYGHCNFTASEIAYWLQYLVQN</sequence>